<dbReference type="EMBL" id="CP104006">
    <property type="protein sequence ID" value="UWM45452.1"/>
    <property type="molecule type" value="Genomic_DNA"/>
</dbReference>
<feature type="region of interest" description="Disordered" evidence="1">
    <location>
        <begin position="1"/>
        <end position="55"/>
    </location>
</feature>
<dbReference type="RefSeq" id="WP_179210443.1">
    <property type="nucleotide sequence ID" value="NZ_CABHWO010000012.1"/>
</dbReference>
<feature type="compositionally biased region" description="Polar residues" evidence="1">
    <location>
        <begin position="1"/>
        <end position="19"/>
    </location>
</feature>
<accession>A0ABY5UTJ9</accession>
<organism evidence="2 3">
    <name type="scientific">Yersinia alsatica</name>
    <dbReference type="NCBI Taxonomy" id="2890317"/>
    <lineage>
        <taxon>Bacteria</taxon>
        <taxon>Pseudomonadati</taxon>
        <taxon>Pseudomonadota</taxon>
        <taxon>Gammaproteobacteria</taxon>
        <taxon>Enterobacterales</taxon>
        <taxon>Yersiniaceae</taxon>
        <taxon>Yersinia</taxon>
    </lineage>
</organism>
<evidence type="ECO:0000256" key="1">
    <source>
        <dbReference type="SAM" id="MobiDB-lite"/>
    </source>
</evidence>
<keyword evidence="3" id="KW-1185">Reference proteome</keyword>
<sequence>MLQQGSQRTNPDELTQVSDSGARVQLTPLSPSQKKEISQSHWCYSKAASEQIPMS</sequence>
<reference evidence="2" key="1">
    <citation type="submission" date="2022-08" db="EMBL/GenBank/DDBJ databases">
        <authorList>
            <person name="Bogun A."/>
            <person name="Kislichkina A."/>
            <person name="Solomentsev V."/>
            <person name="Skryabin Y."/>
            <person name="Sizova A."/>
            <person name="Platonov M."/>
            <person name="Dentovskaya S."/>
        </authorList>
    </citation>
    <scope>NUCLEOTIDE SEQUENCE</scope>
    <source>
        <strain evidence="2">SCPM-O-B-7604</strain>
    </source>
</reference>
<gene>
    <name evidence="2" type="ORF">N0H69_00865</name>
</gene>
<dbReference type="Proteomes" id="UP001057860">
    <property type="component" value="Chromosome"/>
</dbReference>
<protein>
    <submittedName>
        <fullName evidence="2">Uncharacterized protein</fullName>
    </submittedName>
</protein>
<evidence type="ECO:0000313" key="3">
    <source>
        <dbReference type="Proteomes" id="UP001057860"/>
    </source>
</evidence>
<proteinExistence type="predicted"/>
<evidence type="ECO:0000313" key="2">
    <source>
        <dbReference type="EMBL" id="UWM45452.1"/>
    </source>
</evidence>
<name>A0ABY5UTJ9_9GAMM</name>
<dbReference type="GeneID" id="75138506"/>